<name>A0A4Z2DPP9_SCHJA</name>
<accession>A0A4Z2DPP9</accession>
<protein>
    <submittedName>
        <fullName evidence="5">Ankyrin repeat-like protein</fullName>
    </submittedName>
</protein>
<dbReference type="InterPro" id="IPR036770">
    <property type="entry name" value="Ankyrin_rpt-contain_sf"/>
</dbReference>
<dbReference type="Gene3D" id="1.25.40.20">
    <property type="entry name" value="Ankyrin repeat-containing domain"/>
    <property type="match status" value="1"/>
</dbReference>
<dbReference type="Proteomes" id="UP000311919">
    <property type="component" value="Unassembled WGS sequence"/>
</dbReference>
<dbReference type="PANTHER" id="PTHR45842">
    <property type="entry name" value="SYNAPTIC ADHESION-LIKE MOLECULE SALM"/>
    <property type="match status" value="1"/>
</dbReference>
<keyword evidence="6" id="KW-1185">Reference proteome</keyword>
<dbReference type="InterPro" id="IPR002110">
    <property type="entry name" value="Ankyrin_rpt"/>
</dbReference>
<dbReference type="PROSITE" id="PS51450">
    <property type="entry name" value="LRR"/>
    <property type="match status" value="4"/>
</dbReference>
<dbReference type="Gene3D" id="3.80.10.10">
    <property type="entry name" value="Ribonuclease Inhibitor"/>
    <property type="match status" value="2"/>
</dbReference>
<dbReference type="InterPro" id="IPR032675">
    <property type="entry name" value="LRR_dom_sf"/>
</dbReference>
<evidence type="ECO:0000256" key="2">
    <source>
        <dbReference type="ARBA" id="ARBA00022729"/>
    </source>
</evidence>
<dbReference type="PANTHER" id="PTHR45842:SF12">
    <property type="entry name" value="KEKKON 5, ISOFORM A"/>
    <property type="match status" value="1"/>
</dbReference>
<reference evidence="5 6" key="1">
    <citation type="submission" date="2019-03" db="EMBL/GenBank/DDBJ databases">
        <title>An improved genome assembly of the fluke Schistosoma japonicum.</title>
        <authorList>
            <person name="Hu W."/>
            <person name="Luo F."/>
            <person name="Yin M."/>
            <person name="Mo X."/>
            <person name="Sun C."/>
            <person name="Wu Q."/>
            <person name="Zhu B."/>
            <person name="Xiang M."/>
            <person name="Wang J."/>
            <person name="Wang Y."/>
            <person name="Zhang T."/>
            <person name="Xu B."/>
            <person name="Zheng H."/>
            <person name="Feng Z."/>
        </authorList>
    </citation>
    <scope>NUCLEOTIDE SEQUENCE [LARGE SCALE GENOMIC DNA]</scope>
    <source>
        <strain evidence="5">HuSjv2</strain>
        <tissue evidence="5">Worms</tissue>
    </source>
</reference>
<keyword evidence="4" id="KW-0325">Glycoprotein</keyword>
<keyword evidence="2" id="KW-0732">Signal</keyword>
<keyword evidence="1" id="KW-0433">Leucine-rich repeat</keyword>
<comment type="caution">
    <text evidence="5">The sequence shown here is derived from an EMBL/GenBank/DDBJ whole genome shotgun (WGS) entry which is preliminary data.</text>
</comment>
<dbReference type="SMART" id="SM00369">
    <property type="entry name" value="LRR_TYP"/>
    <property type="match status" value="6"/>
</dbReference>
<dbReference type="SUPFAM" id="SSF52058">
    <property type="entry name" value="L domain-like"/>
    <property type="match status" value="1"/>
</dbReference>
<organism evidence="5 6">
    <name type="scientific">Schistosoma japonicum</name>
    <name type="common">Blood fluke</name>
    <dbReference type="NCBI Taxonomy" id="6182"/>
    <lineage>
        <taxon>Eukaryota</taxon>
        <taxon>Metazoa</taxon>
        <taxon>Spiralia</taxon>
        <taxon>Lophotrochozoa</taxon>
        <taxon>Platyhelminthes</taxon>
        <taxon>Trematoda</taxon>
        <taxon>Digenea</taxon>
        <taxon>Strigeidida</taxon>
        <taxon>Schistosomatoidea</taxon>
        <taxon>Schistosomatidae</taxon>
        <taxon>Schistosoma</taxon>
    </lineage>
</organism>
<dbReference type="SMART" id="SM00248">
    <property type="entry name" value="ANK"/>
    <property type="match status" value="7"/>
</dbReference>
<gene>
    <name evidence="5" type="ORF">EWB00_010174</name>
</gene>
<feature type="non-terminal residue" evidence="5">
    <location>
        <position position="1297"/>
    </location>
</feature>
<dbReference type="InterPro" id="IPR001611">
    <property type="entry name" value="Leu-rich_rpt"/>
</dbReference>
<sequence>MMYTDIIENDDSERLLKVLSGPLSNSQIYQLAYSSIVNKSYSCMQCVLRHSQLDFYEPFEADGFLLPIIYHAIRLGNLDACKLLLEYGLNPLVCTGLCQLNNTEVICEDVVRFSFHLVKACKNGDYELTDQLLFSPNSLRIRCTIKNFANREFEHLTNFTSSPEVSSNHFKYVHQPVTSLISNSFKSLKFNKYLLRSPGSNLNHHEKEDQRHERQQQQLELFSSEEMLRWNSDESLNSHQLLSLTDLWEWARKQVKPLLLICVQNNYINCMDKLLQVGFQVIPVSSTSERLELNRNFSNVDTNYSKSNNVLKPLVEDIRSVRKQLLWIESVYSNEDSAVHAAIRLNRIDAVKSIIRWDPDSLAITISGNEMGILPIHIACALNRLHCLQLILSMNNVPTSSHFKSQHDANIESTTNVKCCALFSCRIHESPALYRHYYCIDQLDSYHLTAFLLAVIHEHVSIVRELLLFRVKAIKLTHYTELDDYRTDSDFNRDHHRLTVQNIDKFTYSNQFNNNGTNNQQLSPSLDNNIDNMYADICPIDIHRKISACWYFAVTKIHDDNNTNSYISADYNRPIIIMNPRCHQSLDGYAVCGYFNALQLSIMTGNIELLSIMVDYLNREVNTYCTSCIHGQCYAQDNLKPSLQSIITSPLGLACCLAEADENKAVQVASILLNTGAVDISNQLFMYTMRKSFHKLAGLLFIDETLKSIELNKSPIENNEVITKHLNLSNKSLQPSIISNSFWYLSPLMPQWIKLIEDALKFSDSKLSMLYPTSLSSSPSTSVPQSVVKENNKFNHELSKYISQLILSAPPPSFSIKFYNNISCQLITRITMSNCGLQTLPWCLFNCMTNLKELDLSKNHIRHLPRKLPNVPMAYREPQTVSSCWSSSLIYLDLSNNYLEYLPTWLFVNQYEYEHGMMISSNGKPRNCQNNFKENYTHNVFAALNTNGNIDSRCRRRCYSENAINSNNFSSLQHAPLMTDSFAPNLLHLLLSKNQLCTLPCEIWAGSLWCKLEFLDLSWNKISYLPFPNLLKVQFEHSRRMYKQSLHMKTQCLQKTNQGQSINSTVQYSTFNSESILLPTDHISTPITNHHQSVKNCNNNDDEIFERRSVHSFYSNGHTSHLTHLWLHHNCLKSLRLTNPTISNHSTIRTHSSRLPQNFSLAQICPNLVYLDASYNSIENLLDLFFCPECIVHIDLSYNQMKIPDRQQQLQQNSLNNSSSSLSCQFGSSTSILSINMGLYDKNASNFLSHLLHGWNTNKSTRRSYFSKLEHLNLRGNQFHLFTCCANTLSNLSSEFK</sequence>
<dbReference type="STRING" id="6182.A0A4Z2DPP9"/>
<evidence type="ECO:0000256" key="4">
    <source>
        <dbReference type="ARBA" id="ARBA00023180"/>
    </source>
</evidence>
<dbReference type="InterPro" id="IPR050467">
    <property type="entry name" value="LRFN"/>
</dbReference>
<dbReference type="SUPFAM" id="SSF48403">
    <property type="entry name" value="Ankyrin repeat"/>
    <property type="match status" value="1"/>
</dbReference>
<dbReference type="EMBL" id="SKCS01000075">
    <property type="protein sequence ID" value="TNN18493.1"/>
    <property type="molecule type" value="Genomic_DNA"/>
</dbReference>
<evidence type="ECO:0000313" key="5">
    <source>
        <dbReference type="EMBL" id="TNN18493.1"/>
    </source>
</evidence>
<evidence type="ECO:0000256" key="3">
    <source>
        <dbReference type="ARBA" id="ARBA00022737"/>
    </source>
</evidence>
<evidence type="ECO:0000313" key="6">
    <source>
        <dbReference type="Proteomes" id="UP000311919"/>
    </source>
</evidence>
<proteinExistence type="predicted"/>
<evidence type="ECO:0000256" key="1">
    <source>
        <dbReference type="ARBA" id="ARBA00022614"/>
    </source>
</evidence>
<dbReference type="OrthoDB" id="6273553at2759"/>
<keyword evidence="3" id="KW-0677">Repeat</keyword>
<dbReference type="InterPro" id="IPR003591">
    <property type="entry name" value="Leu-rich_rpt_typical-subtyp"/>
</dbReference>